<dbReference type="RefSeq" id="WP_092266563.1">
    <property type="nucleotide sequence ID" value="NZ_FORT01000002.1"/>
</dbReference>
<protein>
    <submittedName>
        <fullName evidence="4">Immunoglobulin-like domain of spore germination</fullName>
    </submittedName>
</protein>
<feature type="domain" description="Bacterial spore germination immunoglobulin-like" evidence="3">
    <location>
        <begin position="87"/>
        <end position="159"/>
    </location>
</feature>
<gene>
    <name evidence="4" type="ORF">SAMN05518846_10223</name>
</gene>
<reference evidence="5" key="1">
    <citation type="submission" date="2016-10" db="EMBL/GenBank/DDBJ databases">
        <authorList>
            <person name="Varghese N."/>
            <person name="Submissions S."/>
        </authorList>
    </citation>
    <scope>NUCLEOTIDE SEQUENCE [LARGE SCALE GENOMIC DNA]</scope>
    <source>
        <strain evidence="5">OK042</strain>
    </source>
</reference>
<feature type="compositionally biased region" description="Pro residues" evidence="1">
    <location>
        <begin position="44"/>
        <end position="57"/>
    </location>
</feature>
<feature type="region of interest" description="Disordered" evidence="1">
    <location>
        <begin position="19"/>
        <end position="76"/>
    </location>
</feature>
<dbReference type="EMBL" id="FORT01000002">
    <property type="protein sequence ID" value="SFJ06558.1"/>
    <property type="molecule type" value="Genomic_DNA"/>
</dbReference>
<sequence>MKMVWILLLTFFLLQGCTSEGQGEPATPPAPEKPPVTVPSETPVQPPASPQPENPPAPKEEEPKTEPTPSAYANEIFQEVTVKETGTDTYEVKGKARVFEGVVSYVVEDGHNELTEGSIQTSAGAPEWGEFSHTIQVKKAEPNTTLTLILFETSMKDGSRRMELILPIPEK</sequence>
<keyword evidence="2" id="KW-0732">Signal</keyword>
<proteinExistence type="predicted"/>
<evidence type="ECO:0000313" key="5">
    <source>
        <dbReference type="Proteomes" id="UP000198915"/>
    </source>
</evidence>
<keyword evidence="5" id="KW-1185">Reference proteome</keyword>
<evidence type="ECO:0000256" key="2">
    <source>
        <dbReference type="SAM" id="SignalP"/>
    </source>
</evidence>
<feature type="chain" id="PRO_5011549740" evidence="2">
    <location>
        <begin position="22"/>
        <end position="171"/>
    </location>
</feature>
<evidence type="ECO:0000313" key="4">
    <source>
        <dbReference type="EMBL" id="SFJ06558.1"/>
    </source>
</evidence>
<dbReference type="Pfam" id="PF10648">
    <property type="entry name" value="Gmad2"/>
    <property type="match status" value="1"/>
</dbReference>
<name>A0A1I3NB62_9BACL</name>
<dbReference type="PROSITE" id="PS51257">
    <property type="entry name" value="PROKAR_LIPOPROTEIN"/>
    <property type="match status" value="1"/>
</dbReference>
<feature type="compositionally biased region" description="Pro residues" evidence="1">
    <location>
        <begin position="26"/>
        <end position="37"/>
    </location>
</feature>
<evidence type="ECO:0000256" key="1">
    <source>
        <dbReference type="SAM" id="MobiDB-lite"/>
    </source>
</evidence>
<evidence type="ECO:0000259" key="3">
    <source>
        <dbReference type="Pfam" id="PF10648"/>
    </source>
</evidence>
<dbReference type="AlphaFoldDB" id="A0A1I3NB62"/>
<feature type="signal peptide" evidence="2">
    <location>
        <begin position="1"/>
        <end position="21"/>
    </location>
</feature>
<accession>A0A1I3NB62</accession>
<dbReference type="Proteomes" id="UP000198915">
    <property type="component" value="Unassembled WGS sequence"/>
</dbReference>
<organism evidence="4 5">
    <name type="scientific">Brevibacillus centrosporus</name>
    <dbReference type="NCBI Taxonomy" id="54910"/>
    <lineage>
        <taxon>Bacteria</taxon>
        <taxon>Bacillati</taxon>
        <taxon>Bacillota</taxon>
        <taxon>Bacilli</taxon>
        <taxon>Bacillales</taxon>
        <taxon>Paenibacillaceae</taxon>
        <taxon>Brevibacillus</taxon>
    </lineage>
</organism>
<dbReference type="InterPro" id="IPR018911">
    <property type="entry name" value="Gmad2_Ig-like_dom"/>
</dbReference>